<keyword evidence="3" id="KW-1185">Reference proteome</keyword>
<organism evidence="2 3">
    <name type="scientific">Oceanimonas pelagia</name>
    <dbReference type="NCBI Taxonomy" id="3028314"/>
    <lineage>
        <taxon>Bacteria</taxon>
        <taxon>Pseudomonadati</taxon>
        <taxon>Pseudomonadota</taxon>
        <taxon>Gammaproteobacteria</taxon>
        <taxon>Aeromonadales</taxon>
        <taxon>Aeromonadaceae</taxon>
        <taxon>Oceanimonas</taxon>
    </lineage>
</organism>
<reference evidence="2 3" key="1">
    <citation type="submission" date="2023-02" db="EMBL/GenBank/DDBJ databases">
        <title>Complete genome sequence of a novel bacterium Oceanimonas sp. NTOU-MSR1 isolated from marine coast sediment.</title>
        <authorList>
            <person name="Yang H.-T."/>
            <person name="Chen Y.-L."/>
            <person name="Ho Y.-N."/>
        </authorList>
    </citation>
    <scope>NUCLEOTIDE SEQUENCE [LARGE SCALE GENOMIC DNA]</scope>
    <source>
        <strain evidence="2 3">NTOU-MSR1</strain>
    </source>
</reference>
<dbReference type="Proteomes" id="UP001223802">
    <property type="component" value="Chromosome"/>
</dbReference>
<evidence type="ECO:0000259" key="1">
    <source>
        <dbReference type="PROSITE" id="PS51186"/>
    </source>
</evidence>
<dbReference type="InterPro" id="IPR000182">
    <property type="entry name" value="GNAT_dom"/>
</dbReference>
<dbReference type="EMBL" id="CP118224">
    <property type="protein sequence ID" value="WMC10254.1"/>
    <property type="molecule type" value="Genomic_DNA"/>
</dbReference>
<dbReference type="AlphaFoldDB" id="A0AA50QBK6"/>
<dbReference type="Gene3D" id="3.40.630.30">
    <property type="match status" value="1"/>
</dbReference>
<dbReference type="KEGG" id="ope:PU634_14390"/>
<evidence type="ECO:0000313" key="3">
    <source>
        <dbReference type="Proteomes" id="UP001223802"/>
    </source>
</evidence>
<proteinExistence type="predicted"/>
<dbReference type="InterPro" id="IPR016181">
    <property type="entry name" value="Acyl_CoA_acyltransferase"/>
</dbReference>
<dbReference type="PROSITE" id="PS51186">
    <property type="entry name" value="GNAT"/>
    <property type="match status" value="1"/>
</dbReference>
<sequence length="199" mass="22715">MSLRLHTVTGQQLAPWLPALADLRIGVFREYPYLYDGSLDYEMNYLATYTRCERSVCVLALDGDRVVGASTGLPLAEEVDEFRAPFVAAGLNEDRIFYCAESVLLPEYRGRGLYRAFFDGREAHAGKLGFDTAAFCAVVRPDHHPLKPADYRPLTEIWARFGYRPEPGLVTRFRWKDRDHPTETTKPMQFYLKSLEATP</sequence>
<gene>
    <name evidence="2" type="ORF">PU634_14390</name>
</gene>
<protein>
    <submittedName>
        <fullName evidence="2">GNAT family N-acetyltransferase</fullName>
    </submittedName>
</protein>
<dbReference type="SUPFAM" id="SSF55729">
    <property type="entry name" value="Acyl-CoA N-acyltransferases (Nat)"/>
    <property type="match status" value="1"/>
</dbReference>
<dbReference type="RefSeq" id="WP_306761456.1">
    <property type="nucleotide sequence ID" value="NZ_CP118224.1"/>
</dbReference>
<dbReference type="GO" id="GO:0016747">
    <property type="term" value="F:acyltransferase activity, transferring groups other than amino-acyl groups"/>
    <property type="evidence" value="ECO:0007669"/>
    <property type="project" value="InterPro"/>
</dbReference>
<name>A0AA50QBK6_9GAMM</name>
<accession>A0AA50QBK6</accession>
<feature type="domain" description="N-acetyltransferase" evidence="1">
    <location>
        <begin position="3"/>
        <end position="193"/>
    </location>
</feature>
<evidence type="ECO:0000313" key="2">
    <source>
        <dbReference type="EMBL" id="WMC10254.1"/>
    </source>
</evidence>